<evidence type="ECO:0000313" key="4">
    <source>
        <dbReference type="Proteomes" id="UP000182840"/>
    </source>
</evidence>
<evidence type="ECO:0000256" key="1">
    <source>
        <dbReference type="ARBA" id="ARBA00010364"/>
    </source>
</evidence>
<dbReference type="RefSeq" id="WP_072601432.1">
    <property type="nucleotide sequence ID" value="NZ_CP018171.1"/>
</dbReference>
<gene>
    <name evidence="3" type="ORF">BSQ44_00455</name>
</gene>
<dbReference type="NCBIfam" id="NF002348">
    <property type="entry name" value="PRK01310.1"/>
    <property type="match status" value="1"/>
</dbReference>
<dbReference type="EMBL" id="CP018171">
    <property type="protein sequence ID" value="APH70019.1"/>
    <property type="molecule type" value="Genomic_DNA"/>
</dbReference>
<name>A0A1L3SKT9_9HYPH</name>
<comment type="similarity">
    <text evidence="1 2">Belongs to the UPF0235 family.</text>
</comment>
<evidence type="ECO:0000256" key="2">
    <source>
        <dbReference type="HAMAP-Rule" id="MF_00634"/>
    </source>
</evidence>
<dbReference type="HAMAP" id="MF_00634">
    <property type="entry name" value="UPF0235"/>
    <property type="match status" value="1"/>
</dbReference>
<dbReference type="KEGG" id="meso:BSQ44_00455"/>
<dbReference type="NCBIfam" id="TIGR00251">
    <property type="entry name" value="DUF167 family protein"/>
    <property type="match status" value="1"/>
</dbReference>
<organism evidence="3 4">
    <name type="scientific">Aquibium oceanicum</name>
    <dbReference type="NCBI Taxonomy" id="1670800"/>
    <lineage>
        <taxon>Bacteria</taxon>
        <taxon>Pseudomonadati</taxon>
        <taxon>Pseudomonadota</taxon>
        <taxon>Alphaproteobacteria</taxon>
        <taxon>Hyphomicrobiales</taxon>
        <taxon>Phyllobacteriaceae</taxon>
        <taxon>Aquibium</taxon>
    </lineage>
</organism>
<sequence length="107" mass="11060">MPDFFRTASGGADVFIRLTPRGGADAIEGVEETADGRAHLKARVRAAPEKGAANKALEKLLAHALGIPKGQVSVASGATARLKTLRVTGDEGDIVRKLRALAASSGR</sequence>
<evidence type="ECO:0000313" key="3">
    <source>
        <dbReference type="EMBL" id="APH70019.1"/>
    </source>
</evidence>
<dbReference type="Gene3D" id="3.30.1200.10">
    <property type="entry name" value="YggU-like"/>
    <property type="match status" value="1"/>
</dbReference>
<dbReference type="Proteomes" id="UP000182840">
    <property type="component" value="Chromosome"/>
</dbReference>
<dbReference type="InterPro" id="IPR036591">
    <property type="entry name" value="YggU-like_sf"/>
</dbReference>
<keyword evidence="4" id="KW-1185">Reference proteome</keyword>
<dbReference type="SUPFAM" id="SSF69786">
    <property type="entry name" value="YggU-like"/>
    <property type="match status" value="1"/>
</dbReference>
<dbReference type="STRING" id="1670800.BSQ44_00455"/>
<dbReference type="InterPro" id="IPR003746">
    <property type="entry name" value="DUF167"/>
</dbReference>
<protein>
    <recommendedName>
        <fullName evidence="2">UPF0235 protein BSQ44_00455</fullName>
    </recommendedName>
</protein>
<dbReference type="SMART" id="SM01152">
    <property type="entry name" value="DUF167"/>
    <property type="match status" value="1"/>
</dbReference>
<dbReference type="Pfam" id="PF02594">
    <property type="entry name" value="DUF167"/>
    <property type="match status" value="1"/>
</dbReference>
<dbReference type="AlphaFoldDB" id="A0A1L3SKT9"/>
<proteinExistence type="inferred from homology"/>
<accession>A0A1L3SKT9</accession>
<reference evidence="4" key="1">
    <citation type="submission" date="2016-11" db="EMBL/GenBank/DDBJ databases">
        <title>Mesorhizobium oceanicum sp. nov., isolated from deep seawater in South China Sea.</title>
        <authorList>
            <person name="Fu G.-Y."/>
        </authorList>
    </citation>
    <scope>NUCLEOTIDE SEQUENCE [LARGE SCALE GENOMIC DNA]</scope>
    <source>
        <strain evidence="4">B7</strain>
    </source>
</reference>
<dbReference type="OrthoDB" id="9801972at2"/>